<dbReference type="EMBL" id="NDHY01000008">
    <property type="protein sequence ID" value="RII00067.1"/>
    <property type="molecule type" value="Genomic_DNA"/>
</dbReference>
<comment type="subunit">
    <text evidence="6">HflC and HflK may interact to form a multimeric complex.</text>
</comment>
<dbReference type="GO" id="GO:0006508">
    <property type="term" value="P:proteolysis"/>
    <property type="evidence" value="ECO:0007669"/>
    <property type="project" value="UniProtKB-KW"/>
</dbReference>
<dbReference type="GO" id="GO:0016020">
    <property type="term" value="C:membrane"/>
    <property type="evidence" value="ECO:0007669"/>
    <property type="project" value="UniProtKB-SubCell"/>
</dbReference>
<dbReference type="Pfam" id="PF01145">
    <property type="entry name" value="Band_7"/>
    <property type="match status" value="1"/>
</dbReference>
<gene>
    <name evidence="8" type="primary">hflK</name>
    <name evidence="8" type="ORF">B9J77_03925</name>
</gene>
<name>A0A399FVQ8_UNCN2</name>
<evidence type="ECO:0000256" key="4">
    <source>
        <dbReference type="ARBA" id="ARBA00022989"/>
    </source>
</evidence>
<comment type="function">
    <text evidence="6">HflC and HflK could encode or regulate a protease.</text>
</comment>
<keyword evidence="3 6" id="KW-0812">Transmembrane</keyword>
<dbReference type="NCBIfam" id="TIGR01933">
    <property type="entry name" value="hflK"/>
    <property type="match status" value="1"/>
</dbReference>
<dbReference type="Proteomes" id="UP000266287">
    <property type="component" value="Unassembled WGS sequence"/>
</dbReference>
<dbReference type="SUPFAM" id="SSF117892">
    <property type="entry name" value="Band 7/SPFH domain"/>
    <property type="match status" value="1"/>
</dbReference>
<sequence length="330" mass="37139">MKMSNGYGSEDFGKELKQMLESAKGILGLLKIAIPIVVVIWLLSGIYTVGPGEAGIVRRFGRFTAQTGPGLRYRLPRPIESHNVVNIAGIRRAEVGFRTVERPGREPKIHRVLEEEMMLTGDRNIAGVQILIQYQVVDPVKYLFRAREPEIALRVNTEVALRSIIGNMDIDHAMTEGRPEIEAGVWSFLQRLLDDHQTGLHVVLVELQVVDPPDEVKESFHDVVRAKADEERLIREAEGYALDVVPRARGKASKITQAATAYREERVALAEGDAARFLQLLKEYQRAPGVTRERLYLETIERVLTESKKFIIDPEVGGNILQFLPLTDIE</sequence>
<comment type="subcellular location">
    <subcellularLocation>
        <location evidence="1 6">Membrane</location>
    </subcellularLocation>
</comment>
<dbReference type="AlphaFoldDB" id="A0A399FVQ8"/>
<feature type="domain" description="Band 7" evidence="7">
    <location>
        <begin position="44"/>
        <end position="224"/>
    </location>
</feature>
<evidence type="ECO:0000256" key="1">
    <source>
        <dbReference type="ARBA" id="ARBA00004370"/>
    </source>
</evidence>
<comment type="similarity">
    <text evidence="2 6">Belongs to the band 7/mec-2 family. HflK subfamily.</text>
</comment>
<evidence type="ECO:0000313" key="9">
    <source>
        <dbReference type="Proteomes" id="UP000266287"/>
    </source>
</evidence>
<accession>A0A399FVQ8</accession>
<dbReference type="PANTHER" id="PTHR43327:SF2">
    <property type="entry name" value="MODULATOR OF FTSH PROTEASE HFLK"/>
    <property type="match status" value="1"/>
</dbReference>
<dbReference type="InterPro" id="IPR050710">
    <property type="entry name" value="Band7/mec-2_domain"/>
</dbReference>
<organism evidence="8 9">
    <name type="scientific">candidate division NPL-UPA2 bacterium Unc8</name>
    <dbReference type="NCBI Taxonomy" id="1980939"/>
    <lineage>
        <taxon>Bacteria</taxon>
    </lineage>
</organism>
<evidence type="ECO:0000256" key="2">
    <source>
        <dbReference type="ARBA" id="ARBA00006971"/>
    </source>
</evidence>
<dbReference type="SMART" id="SM00244">
    <property type="entry name" value="PHB"/>
    <property type="match status" value="1"/>
</dbReference>
<comment type="caution">
    <text evidence="8">The sequence shown here is derived from an EMBL/GenBank/DDBJ whole genome shotgun (WGS) entry which is preliminary data.</text>
</comment>
<feature type="transmembrane region" description="Helical" evidence="6">
    <location>
        <begin position="26"/>
        <end position="49"/>
    </location>
</feature>
<evidence type="ECO:0000256" key="6">
    <source>
        <dbReference type="RuleBase" id="RU364113"/>
    </source>
</evidence>
<proteinExistence type="inferred from homology"/>
<keyword evidence="4 6" id="KW-1133">Transmembrane helix</keyword>
<protein>
    <recommendedName>
        <fullName evidence="6">Protein HflK</fullName>
    </recommendedName>
</protein>
<dbReference type="CDD" id="cd03404">
    <property type="entry name" value="SPFH_HflK"/>
    <property type="match status" value="1"/>
</dbReference>
<dbReference type="PANTHER" id="PTHR43327">
    <property type="entry name" value="STOMATIN-LIKE PROTEIN 2, MITOCHONDRIAL"/>
    <property type="match status" value="1"/>
</dbReference>
<keyword evidence="8" id="KW-0645">Protease</keyword>
<evidence type="ECO:0000259" key="7">
    <source>
        <dbReference type="SMART" id="SM00244"/>
    </source>
</evidence>
<dbReference type="Gene3D" id="3.30.479.30">
    <property type="entry name" value="Band 7 domain"/>
    <property type="match status" value="1"/>
</dbReference>
<evidence type="ECO:0000256" key="5">
    <source>
        <dbReference type="ARBA" id="ARBA00023136"/>
    </source>
</evidence>
<evidence type="ECO:0000313" key="8">
    <source>
        <dbReference type="EMBL" id="RII00067.1"/>
    </source>
</evidence>
<dbReference type="GO" id="GO:0008233">
    <property type="term" value="F:peptidase activity"/>
    <property type="evidence" value="ECO:0007669"/>
    <property type="project" value="UniProtKB-KW"/>
</dbReference>
<dbReference type="InterPro" id="IPR036013">
    <property type="entry name" value="Band_7/SPFH_dom_sf"/>
</dbReference>
<keyword evidence="8" id="KW-0378">Hydrolase</keyword>
<reference evidence="8 9" key="1">
    <citation type="submission" date="2018-08" db="EMBL/GenBank/DDBJ databases">
        <title>Draft genome of candidate division NPL-UPA2 bacterium Unc8 that adapted to ultra-basic serpentinizing groundwater.</title>
        <authorList>
            <person name="Ishii S."/>
            <person name="Suzuki S."/>
            <person name="Nealson K.H."/>
        </authorList>
    </citation>
    <scope>NUCLEOTIDE SEQUENCE [LARGE SCALE GENOMIC DNA]</scope>
    <source>
        <strain evidence="8">Unc8</strain>
    </source>
</reference>
<dbReference type="InterPro" id="IPR001107">
    <property type="entry name" value="Band_7"/>
</dbReference>
<dbReference type="InterPro" id="IPR010201">
    <property type="entry name" value="HflK"/>
</dbReference>
<keyword evidence="5 6" id="KW-0472">Membrane</keyword>
<evidence type="ECO:0000256" key="3">
    <source>
        <dbReference type="ARBA" id="ARBA00022692"/>
    </source>
</evidence>